<dbReference type="STRING" id="59729.ENSTGUP00000005328"/>
<dbReference type="PANTHER" id="PTHR31239">
    <property type="entry name" value="NICOLIN 1"/>
    <property type="match status" value="1"/>
</dbReference>
<accession>H0Z434</accession>
<evidence type="ECO:0000313" key="2">
    <source>
        <dbReference type="Proteomes" id="UP000007754"/>
    </source>
</evidence>
<proteinExistence type="predicted"/>
<dbReference type="Proteomes" id="UP000007754">
    <property type="component" value="Chromosome 12"/>
</dbReference>
<sequence>MPVRIWGDAVVGLRSPVPQVQEIVFRNFYTAFLSVRVQRPGPGGSRRWMTCLRDLCLMPCPHTEEGSQDYFCLHRHQVSMSGWDRGVTSLWCSPLSAHTPGWLPLQGSGAHVPLTPMAARVPVPHSAPPALTGRCLPWTSSIWGGLGVLGGCPKSCPQSVPAPVVTLPVPSLQMLCDLDQVTAMRFILRQPSPVWLHFTIEDLQIFPLGQKSPQKDFPSWLSQLTPPEQPASLHGELPDPEKVSTEVQQMWVLTEVIRARQAAARIGRFDVDGCYDVNLLSYT</sequence>
<dbReference type="PANTHER" id="PTHR31239:SF2">
    <property type="entry name" value="NICOLIN-1"/>
    <property type="match status" value="1"/>
</dbReference>
<dbReference type="Ensembl" id="ENSTGUT00000005381.2">
    <property type="protein sequence ID" value="ENSTGUP00000005328.2"/>
    <property type="gene ID" value="ENSTGUG00000005184.2"/>
</dbReference>
<protein>
    <submittedName>
        <fullName evidence="1">Nicolin 1, tubulin polyglutamylase complex subunit</fullName>
    </submittedName>
</protein>
<dbReference type="HOGENOM" id="CLU_2183033_0_0_1"/>
<evidence type="ECO:0000313" key="1">
    <source>
        <dbReference type="Ensembl" id="ENSTGUP00000005328.2"/>
    </source>
</evidence>
<reference evidence="1 2" key="1">
    <citation type="journal article" date="2010" name="Nature">
        <title>The genome of a songbird.</title>
        <authorList>
            <person name="Warren W.C."/>
            <person name="Clayton D.F."/>
            <person name="Ellegren H."/>
            <person name="Arnold A.P."/>
            <person name="Hillier L.W."/>
            <person name="Kunstner A."/>
            <person name="Searle S."/>
            <person name="White S."/>
            <person name="Vilella A.J."/>
            <person name="Fairley S."/>
            <person name="Heger A."/>
            <person name="Kong L."/>
            <person name="Ponting C.P."/>
            <person name="Jarvis E.D."/>
            <person name="Mello C.V."/>
            <person name="Minx P."/>
            <person name="Lovell P."/>
            <person name="Velho T.A."/>
            <person name="Ferris M."/>
            <person name="Balakrishnan C.N."/>
            <person name="Sinha S."/>
            <person name="Blatti C."/>
            <person name="London S.E."/>
            <person name="Li Y."/>
            <person name="Lin Y.C."/>
            <person name="George J."/>
            <person name="Sweedler J."/>
            <person name="Southey B."/>
            <person name="Gunaratne P."/>
            <person name="Watson M."/>
            <person name="Nam K."/>
            <person name="Backstrom N."/>
            <person name="Smeds L."/>
            <person name="Nabholz B."/>
            <person name="Itoh Y."/>
            <person name="Whitney O."/>
            <person name="Pfenning A.R."/>
            <person name="Howard J."/>
            <person name="Volker M."/>
            <person name="Skinner B.M."/>
            <person name="Griffin D.K."/>
            <person name="Ye L."/>
            <person name="McLaren W.M."/>
            <person name="Flicek P."/>
            <person name="Quesada V."/>
            <person name="Velasco G."/>
            <person name="Lopez-Otin C."/>
            <person name="Puente X.S."/>
            <person name="Olender T."/>
            <person name="Lancet D."/>
            <person name="Smit A.F."/>
            <person name="Hubley R."/>
            <person name="Konkel M.K."/>
            <person name="Walker J.A."/>
            <person name="Batzer M.A."/>
            <person name="Gu W."/>
            <person name="Pollock D.D."/>
            <person name="Chen L."/>
            <person name="Cheng Z."/>
            <person name="Eichler E.E."/>
            <person name="Stapley J."/>
            <person name="Slate J."/>
            <person name="Ekblom R."/>
            <person name="Birkhead T."/>
            <person name="Burke T."/>
            <person name="Burt D."/>
            <person name="Scharff C."/>
            <person name="Adam I."/>
            <person name="Richard H."/>
            <person name="Sultan M."/>
            <person name="Soldatov A."/>
            <person name="Lehrach H."/>
            <person name="Edwards S.V."/>
            <person name="Yang S.P."/>
            <person name="Li X."/>
            <person name="Graves T."/>
            <person name="Fulton L."/>
            <person name="Nelson J."/>
            <person name="Chinwalla A."/>
            <person name="Hou S."/>
            <person name="Mardis E.R."/>
            <person name="Wilson R.K."/>
        </authorList>
    </citation>
    <scope>NUCLEOTIDE SEQUENCE [LARGE SCALE GENOMIC DNA]</scope>
</reference>
<reference evidence="1" key="3">
    <citation type="submission" date="2025-09" db="UniProtKB">
        <authorList>
            <consortium name="Ensembl"/>
        </authorList>
    </citation>
    <scope>IDENTIFICATION</scope>
</reference>
<dbReference type="InParanoid" id="H0Z434"/>
<dbReference type="OMA" id="MWVLTEV"/>
<dbReference type="AlphaFoldDB" id="H0Z434"/>
<name>H0Z434_TAEGU</name>
<reference evidence="1" key="2">
    <citation type="submission" date="2025-08" db="UniProtKB">
        <authorList>
            <consortium name="Ensembl"/>
        </authorList>
    </citation>
    <scope>IDENTIFICATION</scope>
</reference>
<dbReference type="InterPro" id="IPR040235">
    <property type="entry name" value="Nicolin-1"/>
</dbReference>
<dbReference type="GeneTree" id="ENSGT00390000001505"/>
<organism evidence="1 2">
    <name type="scientific">Taeniopygia guttata</name>
    <name type="common">Zebra finch</name>
    <name type="synonym">Poephila guttata</name>
    <dbReference type="NCBI Taxonomy" id="59729"/>
    <lineage>
        <taxon>Eukaryota</taxon>
        <taxon>Metazoa</taxon>
        <taxon>Chordata</taxon>
        <taxon>Craniata</taxon>
        <taxon>Vertebrata</taxon>
        <taxon>Euteleostomi</taxon>
        <taxon>Archelosauria</taxon>
        <taxon>Archosauria</taxon>
        <taxon>Dinosauria</taxon>
        <taxon>Saurischia</taxon>
        <taxon>Theropoda</taxon>
        <taxon>Coelurosauria</taxon>
        <taxon>Aves</taxon>
        <taxon>Neognathae</taxon>
        <taxon>Neoaves</taxon>
        <taxon>Telluraves</taxon>
        <taxon>Australaves</taxon>
        <taxon>Passeriformes</taxon>
        <taxon>Passeroidea</taxon>
        <taxon>Estrildidae</taxon>
        <taxon>Estrildinae</taxon>
        <taxon>Taeniopygia</taxon>
    </lineage>
</organism>
<keyword evidence="2" id="KW-1185">Reference proteome</keyword>
<gene>
    <name evidence="1" type="primary">NICN1</name>
</gene>
<dbReference type="GO" id="GO:0005654">
    <property type="term" value="C:nucleoplasm"/>
    <property type="evidence" value="ECO:0007669"/>
    <property type="project" value="TreeGrafter"/>
</dbReference>